<protein>
    <submittedName>
        <fullName evidence="2">Uncharacterized protein</fullName>
    </submittedName>
</protein>
<proteinExistence type="predicted"/>
<name>A0AA35TRY5_GEOBA</name>
<gene>
    <name evidence="2" type="ORF">GBAR_LOCUS28459</name>
</gene>
<dbReference type="AlphaFoldDB" id="A0AA35TRY5"/>
<evidence type="ECO:0000313" key="3">
    <source>
        <dbReference type="Proteomes" id="UP001174909"/>
    </source>
</evidence>
<dbReference type="Proteomes" id="UP001174909">
    <property type="component" value="Unassembled WGS sequence"/>
</dbReference>
<sequence>MVIALYPGSFDPITVGAPRHHGPCLQNCSTNWWSAFMTRLPRASCSTPTRGWSCSSRQAPTSPTCGWSNTRA</sequence>
<dbReference type="EMBL" id="CASHTH010003978">
    <property type="protein sequence ID" value="CAI8052012.1"/>
    <property type="molecule type" value="Genomic_DNA"/>
</dbReference>
<organism evidence="2 3">
    <name type="scientific">Geodia barretti</name>
    <name type="common">Barrett's horny sponge</name>
    <dbReference type="NCBI Taxonomy" id="519541"/>
    <lineage>
        <taxon>Eukaryota</taxon>
        <taxon>Metazoa</taxon>
        <taxon>Porifera</taxon>
        <taxon>Demospongiae</taxon>
        <taxon>Heteroscleromorpha</taxon>
        <taxon>Tetractinellida</taxon>
        <taxon>Astrophorina</taxon>
        <taxon>Geodiidae</taxon>
        <taxon>Geodia</taxon>
    </lineage>
</organism>
<feature type="region of interest" description="Disordered" evidence="1">
    <location>
        <begin position="48"/>
        <end position="72"/>
    </location>
</feature>
<evidence type="ECO:0000256" key="1">
    <source>
        <dbReference type="SAM" id="MobiDB-lite"/>
    </source>
</evidence>
<accession>A0AA35TRY5</accession>
<reference evidence="2" key="1">
    <citation type="submission" date="2023-03" db="EMBL/GenBank/DDBJ databases">
        <authorList>
            <person name="Steffen K."/>
            <person name="Cardenas P."/>
        </authorList>
    </citation>
    <scope>NUCLEOTIDE SEQUENCE</scope>
</reference>
<comment type="caution">
    <text evidence="2">The sequence shown here is derived from an EMBL/GenBank/DDBJ whole genome shotgun (WGS) entry which is preliminary data.</text>
</comment>
<keyword evidence="3" id="KW-1185">Reference proteome</keyword>
<evidence type="ECO:0000313" key="2">
    <source>
        <dbReference type="EMBL" id="CAI8052012.1"/>
    </source>
</evidence>